<dbReference type="SUPFAM" id="SSF161098">
    <property type="entry name" value="MetI-like"/>
    <property type="match status" value="1"/>
</dbReference>
<feature type="transmembrane region" description="Helical" evidence="7">
    <location>
        <begin position="166"/>
        <end position="187"/>
    </location>
</feature>
<feature type="transmembrane region" description="Helical" evidence="7">
    <location>
        <begin position="79"/>
        <end position="100"/>
    </location>
</feature>
<keyword evidence="2 7" id="KW-0813">Transport</keyword>
<evidence type="ECO:0000256" key="4">
    <source>
        <dbReference type="ARBA" id="ARBA00022692"/>
    </source>
</evidence>
<dbReference type="AlphaFoldDB" id="A0A2W4CJ77"/>
<dbReference type="GO" id="GO:0005886">
    <property type="term" value="C:plasma membrane"/>
    <property type="evidence" value="ECO:0007669"/>
    <property type="project" value="UniProtKB-SubCell"/>
</dbReference>
<dbReference type="Gene3D" id="1.10.3720.10">
    <property type="entry name" value="MetI-like"/>
    <property type="match status" value="1"/>
</dbReference>
<evidence type="ECO:0000313" key="10">
    <source>
        <dbReference type="Proteomes" id="UP000248925"/>
    </source>
</evidence>
<dbReference type="PANTHER" id="PTHR43005">
    <property type="entry name" value="BLR7065 PROTEIN"/>
    <property type="match status" value="1"/>
</dbReference>
<dbReference type="CDD" id="cd06261">
    <property type="entry name" value="TM_PBP2"/>
    <property type="match status" value="1"/>
</dbReference>
<dbReference type="InterPro" id="IPR035906">
    <property type="entry name" value="MetI-like_sf"/>
</dbReference>
<feature type="domain" description="ABC transmembrane type-1" evidence="8">
    <location>
        <begin position="75"/>
        <end position="289"/>
    </location>
</feature>
<keyword evidence="5 7" id="KW-1133">Transmembrane helix</keyword>
<proteinExistence type="inferred from homology"/>
<dbReference type="PROSITE" id="PS50928">
    <property type="entry name" value="ABC_TM1"/>
    <property type="match status" value="1"/>
</dbReference>
<feature type="transmembrane region" description="Helical" evidence="7">
    <location>
        <begin position="265"/>
        <end position="292"/>
    </location>
</feature>
<comment type="similarity">
    <text evidence="7">Belongs to the binding-protein-dependent transport system permease family.</text>
</comment>
<dbReference type="GO" id="GO:0055085">
    <property type="term" value="P:transmembrane transport"/>
    <property type="evidence" value="ECO:0007669"/>
    <property type="project" value="InterPro"/>
</dbReference>
<dbReference type="InterPro" id="IPR000515">
    <property type="entry name" value="MetI-like"/>
</dbReference>
<keyword evidence="10" id="KW-1185">Reference proteome</keyword>
<organism evidence="9 10">
    <name type="scientific">Rhizobium tubonense</name>
    <dbReference type="NCBI Taxonomy" id="484088"/>
    <lineage>
        <taxon>Bacteria</taxon>
        <taxon>Pseudomonadati</taxon>
        <taxon>Pseudomonadota</taxon>
        <taxon>Alphaproteobacteria</taxon>
        <taxon>Hyphomicrobiales</taxon>
        <taxon>Rhizobiaceae</taxon>
        <taxon>Rhizobium/Agrobacterium group</taxon>
        <taxon>Rhizobium</taxon>
    </lineage>
</organism>
<comment type="subcellular location">
    <subcellularLocation>
        <location evidence="1 7">Cell membrane</location>
        <topology evidence="1 7">Multi-pass membrane protein</topology>
    </subcellularLocation>
</comment>
<protein>
    <submittedName>
        <fullName evidence="9">ABC transporter permease</fullName>
    </submittedName>
</protein>
<evidence type="ECO:0000256" key="5">
    <source>
        <dbReference type="ARBA" id="ARBA00022989"/>
    </source>
</evidence>
<keyword evidence="4 7" id="KW-0812">Transmembrane</keyword>
<feature type="transmembrane region" description="Helical" evidence="7">
    <location>
        <begin position="208"/>
        <end position="231"/>
    </location>
</feature>
<dbReference type="EMBL" id="PCDP01000036">
    <property type="protein sequence ID" value="PZM12979.1"/>
    <property type="molecule type" value="Genomic_DNA"/>
</dbReference>
<accession>A0A2W4CJ77</accession>
<evidence type="ECO:0000256" key="7">
    <source>
        <dbReference type="RuleBase" id="RU363032"/>
    </source>
</evidence>
<dbReference type="RefSeq" id="WP_111161175.1">
    <property type="nucleotide sequence ID" value="NZ_PCDP01000036.1"/>
</dbReference>
<keyword evidence="6 7" id="KW-0472">Membrane</keyword>
<reference evidence="9 10" key="1">
    <citation type="journal article" date="2018" name="Sci. Rep.">
        <title>Rhizobium tumorigenes sp. nov., a novel plant tumorigenic bacterium isolated from cane gall tumors on thornless blackberry.</title>
        <authorList>
            <person name="Kuzmanovi N."/>
            <person name="Smalla K."/>
            <person name="Gronow S."/>
            <person name="PuBawska J."/>
        </authorList>
    </citation>
    <scope>NUCLEOTIDE SEQUENCE [LARGE SCALE GENOMIC DNA]</scope>
    <source>
        <strain evidence="9 10">CCBAU 85046</strain>
    </source>
</reference>
<evidence type="ECO:0000313" key="9">
    <source>
        <dbReference type="EMBL" id="PZM12979.1"/>
    </source>
</evidence>
<dbReference type="OrthoDB" id="7375219at2"/>
<comment type="caution">
    <text evidence="9">The sequence shown here is derived from an EMBL/GenBank/DDBJ whole genome shotgun (WGS) entry which is preliminary data.</text>
</comment>
<evidence type="ECO:0000256" key="2">
    <source>
        <dbReference type="ARBA" id="ARBA00022448"/>
    </source>
</evidence>
<feature type="transmembrane region" description="Helical" evidence="7">
    <location>
        <begin position="12"/>
        <end position="35"/>
    </location>
</feature>
<evidence type="ECO:0000256" key="1">
    <source>
        <dbReference type="ARBA" id="ARBA00004651"/>
    </source>
</evidence>
<dbReference type="Proteomes" id="UP000248925">
    <property type="component" value="Unassembled WGS sequence"/>
</dbReference>
<keyword evidence="3" id="KW-1003">Cell membrane</keyword>
<dbReference type="Pfam" id="PF00528">
    <property type="entry name" value="BPD_transp_1"/>
    <property type="match status" value="1"/>
</dbReference>
<evidence type="ECO:0000259" key="8">
    <source>
        <dbReference type="PROSITE" id="PS50928"/>
    </source>
</evidence>
<evidence type="ECO:0000256" key="3">
    <source>
        <dbReference type="ARBA" id="ARBA00022475"/>
    </source>
</evidence>
<evidence type="ECO:0000256" key="6">
    <source>
        <dbReference type="ARBA" id="ARBA00023136"/>
    </source>
</evidence>
<gene>
    <name evidence="9" type="ORF">CPY51_15750</name>
</gene>
<name>A0A2W4CJ77_9HYPH</name>
<feature type="transmembrane region" description="Helical" evidence="7">
    <location>
        <begin position="112"/>
        <end position="132"/>
    </location>
</feature>
<dbReference type="PANTHER" id="PTHR43005:SF1">
    <property type="entry name" value="SPERMIDINE_PUTRESCINE TRANSPORT SYSTEM PERMEASE PROTEIN"/>
    <property type="match status" value="1"/>
</dbReference>
<sequence>MTHFRTFEQHRLLAGVLFIAPALLVLAAILGYPILESFVLGFQRVRLAAGALEKTPVGFDNYVAMFQDGTFLKALANTAYFTFMEVVLVIAISMSIAVLLQHPLGKGGFFRILLIVPWAIAPVANAVLWKWILNSNYGILNTILQGAGVIDRTHVWLGTPGSALNFLLLADVWKSVPFIALLLLAGLQRVPQTLYKAAYMDGANRVQTFLAVTMPSMKGAIAIAVVLQTIWSLRVFDIVFVLTRGGPADGTVLLNFLAYRTTFNFLQIGMGAAIANLIFVATFALAVVYVLLVSTKRGGAVR</sequence>